<evidence type="ECO:0000256" key="1">
    <source>
        <dbReference type="SAM" id="MobiDB-lite"/>
    </source>
</evidence>
<feature type="region of interest" description="Disordered" evidence="1">
    <location>
        <begin position="74"/>
        <end position="108"/>
    </location>
</feature>
<keyword evidence="3" id="KW-1185">Reference proteome</keyword>
<dbReference type="Proteomes" id="UP000283509">
    <property type="component" value="Unassembled WGS sequence"/>
</dbReference>
<dbReference type="AlphaFoldDB" id="A0A3R7QYU4"/>
<dbReference type="EMBL" id="QCYY01000630">
    <property type="protein sequence ID" value="ROT83882.1"/>
    <property type="molecule type" value="Genomic_DNA"/>
</dbReference>
<feature type="compositionally biased region" description="Low complexity" evidence="1">
    <location>
        <begin position="1"/>
        <end position="17"/>
    </location>
</feature>
<name>A0A3R7QYU4_PENVA</name>
<feature type="region of interest" description="Disordered" evidence="1">
    <location>
        <begin position="1"/>
        <end position="24"/>
    </location>
</feature>
<gene>
    <name evidence="2" type="ORF">C7M84_022943</name>
</gene>
<reference evidence="2 3" key="2">
    <citation type="submission" date="2019-01" db="EMBL/GenBank/DDBJ databases">
        <title>The decoding of complex shrimp genome reveals the adaptation for benthos swimmer, frequently molting mechanism and breeding impact on genome.</title>
        <authorList>
            <person name="Sun Y."/>
            <person name="Gao Y."/>
            <person name="Yu Y."/>
        </authorList>
    </citation>
    <scope>NUCLEOTIDE SEQUENCE [LARGE SCALE GENOMIC DNA]</scope>
    <source>
        <tissue evidence="2">Muscle</tissue>
    </source>
</reference>
<organism evidence="2 3">
    <name type="scientific">Penaeus vannamei</name>
    <name type="common">Whiteleg shrimp</name>
    <name type="synonym">Litopenaeus vannamei</name>
    <dbReference type="NCBI Taxonomy" id="6689"/>
    <lineage>
        <taxon>Eukaryota</taxon>
        <taxon>Metazoa</taxon>
        <taxon>Ecdysozoa</taxon>
        <taxon>Arthropoda</taxon>
        <taxon>Crustacea</taxon>
        <taxon>Multicrustacea</taxon>
        <taxon>Malacostraca</taxon>
        <taxon>Eumalacostraca</taxon>
        <taxon>Eucarida</taxon>
        <taxon>Decapoda</taxon>
        <taxon>Dendrobranchiata</taxon>
        <taxon>Penaeoidea</taxon>
        <taxon>Penaeidae</taxon>
        <taxon>Penaeus</taxon>
    </lineage>
</organism>
<protein>
    <submittedName>
        <fullName evidence="2">Uncharacterized protein</fullName>
    </submittedName>
</protein>
<comment type="caution">
    <text evidence="2">The sequence shown here is derived from an EMBL/GenBank/DDBJ whole genome shotgun (WGS) entry which is preliminary data.</text>
</comment>
<evidence type="ECO:0000313" key="3">
    <source>
        <dbReference type="Proteomes" id="UP000283509"/>
    </source>
</evidence>
<sequence length="528" mass="57199">MVTAAAATLPPLSTLQPRSEEVAEQLPRLPPPVTVSTQHPAPVASYLAPLLGGQPDADAGDRRDTLGHQWVAAATSREPASSSASGLQPPPVMLSGSVPGPAANPQPSVLPQPTLYGPHLQQATPVSQPPAHLHMAPQAAVNCTMPYFQSEPAQPCGHNCPRSTLASGRDEVPIFCGETPASQGIQRSQELESWISSIELSTRPATSEAYMAWHGMARSRVSGYAWSVLYSPVFASIQDWVSFKAQLRDQFRGVATAQHFYDMLDQARVAVGQGPLDFFRSVELAVQQGVRDYSQDIGNAEGLMQRTFREGLPGWLRGQLLWHDFPSARKMAEKCKAVWDSVVGARHTLPDVHGLLRMGRSSSLWPPQPSTRDRMVLGLYHPGQYPDATTPGLEFYEDLLLQAALVHSQLEPLPQHHPADGLLARWEVGSDLGVATIGWRAITPAIAGQEEVGATTVAARVESPSLRAAVLAQRELNSQPRTRFTGRPMIVLEVEGKTFSCFLDTGSEVTMESACTPAQERYRASQAI</sequence>
<evidence type="ECO:0000313" key="2">
    <source>
        <dbReference type="EMBL" id="ROT83882.1"/>
    </source>
</evidence>
<reference evidence="2 3" key="1">
    <citation type="submission" date="2018-04" db="EMBL/GenBank/DDBJ databases">
        <authorList>
            <person name="Zhang X."/>
            <person name="Yuan J."/>
            <person name="Li F."/>
            <person name="Xiang J."/>
        </authorList>
    </citation>
    <scope>NUCLEOTIDE SEQUENCE [LARGE SCALE GENOMIC DNA]</scope>
    <source>
        <tissue evidence="2">Muscle</tissue>
    </source>
</reference>
<accession>A0A3R7QYU4</accession>
<proteinExistence type="predicted"/>